<comment type="similarity">
    <text evidence="1 3">Belongs to the type-B carboxylesterase/lipase family.</text>
</comment>
<evidence type="ECO:0000259" key="4">
    <source>
        <dbReference type="Pfam" id="PF00135"/>
    </source>
</evidence>
<dbReference type="InterPro" id="IPR029058">
    <property type="entry name" value="AB_hydrolase_fold"/>
</dbReference>
<dbReference type="EC" id="3.1.1.-" evidence="3"/>
<evidence type="ECO:0000313" key="6">
    <source>
        <dbReference type="Proteomes" id="UP000605986"/>
    </source>
</evidence>
<dbReference type="GO" id="GO:0016787">
    <property type="term" value="F:hydrolase activity"/>
    <property type="evidence" value="ECO:0007669"/>
    <property type="project" value="UniProtKB-KW"/>
</dbReference>
<dbReference type="Pfam" id="PF00135">
    <property type="entry name" value="COesterase"/>
    <property type="match status" value="1"/>
</dbReference>
<reference evidence="5" key="1">
    <citation type="submission" date="2020-01" db="EMBL/GenBank/DDBJ databases">
        <title>Identification and distribution of gene clusters putatively required for synthesis of sphingolipid metabolism inhibitors in phylogenetically diverse species of the filamentous fungus Fusarium.</title>
        <authorList>
            <person name="Kim H.-S."/>
            <person name="Busman M."/>
            <person name="Brown D.W."/>
            <person name="Divon H."/>
            <person name="Uhlig S."/>
            <person name="Proctor R.H."/>
        </authorList>
    </citation>
    <scope>NUCLEOTIDE SEQUENCE</scope>
    <source>
        <strain evidence="5">NRRL 53441</strain>
    </source>
</reference>
<dbReference type="EMBL" id="JAADJG010001448">
    <property type="protein sequence ID" value="KAF4416072.1"/>
    <property type="molecule type" value="Genomic_DNA"/>
</dbReference>
<organism evidence="5 6">
    <name type="scientific">Fusarium austroafricanum</name>
    <dbReference type="NCBI Taxonomy" id="2364996"/>
    <lineage>
        <taxon>Eukaryota</taxon>
        <taxon>Fungi</taxon>
        <taxon>Dikarya</taxon>
        <taxon>Ascomycota</taxon>
        <taxon>Pezizomycotina</taxon>
        <taxon>Sordariomycetes</taxon>
        <taxon>Hypocreomycetidae</taxon>
        <taxon>Hypocreales</taxon>
        <taxon>Nectriaceae</taxon>
        <taxon>Fusarium</taxon>
        <taxon>Fusarium concolor species complex</taxon>
    </lineage>
</organism>
<evidence type="ECO:0000256" key="3">
    <source>
        <dbReference type="RuleBase" id="RU361235"/>
    </source>
</evidence>
<dbReference type="Gene3D" id="3.40.50.1820">
    <property type="entry name" value="alpha/beta hydrolase"/>
    <property type="match status" value="1"/>
</dbReference>
<dbReference type="PROSITE" id="PS00122">
    <property type="entry name" value="CARBOXYLESTERASE_B_1"/>
    <property type="match status" value="1"/>
</dbReference>
<evidence type="ECO:0000256" key="2">
    <source>
        <dbReference type="ARBA" id="ARBA00022801"/>
    </source>
</evidence>
<dbReference type="OrthoDB" id="408631at2759"/>
<name>A0A8H4NEE7_9HYPO</name>
<dbReference type="Proteomes" id="UP000605986">
    <property type="component" value="Unassembled WGS sequence"/>
</dbReference>
<dbReference type="AlphaFoldDB" id="A0A8H4NEE7"/>
<protein>
    <recommendedName>
        <fullName evidence="3">Carboxylic ester hydrolase</fullName>
        <ecNumber evidence="3">3.1.1.-</ecNumber>
    </recommendedName>
</protein>
<feature type="domain" description="Carboxylesterase type B" evidence="4">
    <location>
        <begin position="90"/>
        <end position="156"/>
    </location>
</feature>
<proteinExistence type="inferred from homology"/>
<comment type="caution">
    <text evidence="5">The sequence shown here is derived from an EMBL/GenBank/DDBJ whole genome shotgun (WGS) entry which is preliminary data.</text>
</comment>
<accession>A0A8H4NEE7</accession>
<sequence length="175" mass="19247">MNKLPQELGLVAATMRSVNMVIGASRHDLRRDDLQTVDKDGPVNMEQISVDIRIIRAMCSLARAEDKADPSNRERLEIFRSQNSVALKEHNLGLRDIRFAIEWLRDNIAGFGGDTDLMALWGQSAGSVATDMCLSSSITDPIIKGTISSSGSVFAPPSFLSFDFAQNNFATWLIS</sequence>
<dbReference type="SUPFAM" id="SSF53474">
    <property type="entry name" value="alpha/beta-Hydrolases"/>
    <property type="match status" value="1"/>
</dbReference>
<dbReference type="InterPro" id="IPR002018">
    <property type="entry name" value="CarbesteraseB"/>
</dbReference>
<keyword evidence="2 3" id="KW-0378">Hydrolase</keyword>
<gene>
    <name evidence="5" type="ORF">F53441_14568</name>
</gene>
<dbReference type="PANTHER" id="PTHR11559">
    <property type="entry name" value="CARBOXYLESTERASE"/>
    <property type="match status" value="1"/>
</dbReference>
<evidence type="ECO:0000256" key="1">
    <source>
        <dbReference type="ARBA" id="ARBA00005964"/>
    </source>
</evidence>
<evidence type="ECO:0000313" key="5">
    <source>
        <dbReference type="EMBL" id="KAF4416072.1"/>
    </source>
</evidence>
<keyword evidence="6" id="KW-1185">Reference proteome</keyword>
<dbReference type="InterPro" id="IPR050309">
    <property type="entry name" value="Type-B_Carboxylest/Lipase"/>
</dbReference>
<dbReference type="InterPro" id="IPR019826">
    <property type="entry name" value="Carboxylesterase_B_AS"/>
</dbReference>